<keyword evidence="10" id="KW-1185">Reference proteome</keyword>
<evidence type="ECO:0000313" key="10">
    <source>
        <dbReference type="Proteomes" id="UP000266188"/>
    </source>
</evidence>
<protein>
    <submittedName>
        <fullName evidence="9">AP-3 complex subunit delta</fullName>
    </submittedName>
</protein>
<reference evidence="10" key="1">
    <citation type="submission" date="2017-02" db="EMBL/GenBank/DDBJ databases">
        <authorList>
            <person name="Tafer H."/>
            <person name="Lopandic K."/>
        </authorList>
    </citation>
    <scope>NUCLEOTIDE SEQUENCE [LARGE SCALE GENOMIC DNA]</scope>
    <source>
        <strain evidence="10">CBS 366.77</strain>
    </source>
</reference>
<feature type="domain" description="Clathrin/coatomer adaptor adaptin-like N-terminal" evidence="8">
    <location>
        <begin position="1"/>
        <end position="374"/>
    </location>
</feature>
<evidence type="ECO:0000256" key="3">
    <source>
        <dbReference type="ARBA" id="ARBA00022448"/>
    </source>
</evidence>
<accession>A0A3A2ZLX9</accession>
<evidence type="ECO:0000256" key="4">
    <source>
        <dbReference type="ARBA" id="ARBA00022737"/>
    </source>
</evidence>
<comment type="similarity">
    <text evidence="2">Belongs to the adaptor complexes large subunit family.</text>
</comment>
<evidence type="ECO:0000313" key="9">
    <source>
        <dbReference type="EMBL" id="RJE18885.1"/>
    </source>
</evidence>
<evidence type="ECO:0000256" key="1">
    <source>
        <dbReference type="ARBA" id="ARBA00004308"/>
    </source>
</evidence>
<keyword evidence="4" id="KW-0677">Repeat</keyword>
<gene>
    <name evidence="9" type="ORF">PHISCL_08777</name>
</gene>
<name>A0A3A2ZLX9_9EURO</name>
<dbReference type="GO" id="GO:0006896">
    <property type="term" value="P:Golgi to vacuole transport"/>
    <property type="evidence" value="ECO:0007669"/>
    <property type="project" value="TreeGrafter"/>
</dbReference>
<dbReference type="PANTHER" id="PTHR22781">
    <property type="entry name" value="DELTA ADAPTIN-RELATED"/>
    <property type="match status" value="1"/>
</dbReference>
<dbReference type="GO" id="GO:0030123">
    <property type="term" value="C:AP-3 adaptor complex"/>
    <property type="evidence" value="ECO:0007669"/>
    <property type="project" value="InterPro"/>
</dbReference>
<dbReference type="PANTHER" id="PTHR22781:SF12">
    <property type="entry name" value="AP-3 COMPLEX SUBUNIT DELTA-1"/>
    <property type="match status" value="1"/>
</dbReference>
<comment type="subcellular location">
    <subcellularLocation>
        <location evidence="1">Endomembrane system</location>
    </subcellularLocation>
</comment>
<keyword evidence="3" id="KW-0813">Transport</keyword>
<dbReference type="SUPFAM" id="SSF48371">
    <property type="entry name" value="ARM repeat"/>
    <property type="match status" value="1"/>
</dbReference>
<evidence type="ECO:0000256" key="6">
    <source>
        <dbReference type="ARBA" id="ARBA00023136"/>
    </source>
</evidence>
<dbReference type="OrthoDB" id="10264595at2759"/>
<dbReference type="Proteomes" id="UP000266188">
    <property type="component" value="Unassembled WGS sequence"/>
</dbReference>
<dbReference type="GO" id="GO:0010008">
    <property type="term" value="C:endosome membrane"/>
    <property type="evidence" value="ECO:0007669"/>
    <property type="project" value="TreeGrafter"/>
</dbReference>
<feature type="region of interest" description="Disordered" evidence="7">
    <location>
        <begin position="613"/>
        <end position="633"/>
    </location>
</feature>
<comment type="caution">
    <text evidence="9">The sequence shown here is derived from an EMBL/GenBank/DDBJ whole genome shotgun (WGS) entry which is preliminary data.</text>
</comment>
<dbReference type="EMBL" id="MVGC01000478">
    <property type="protein sequence ID" value="RJE18885.1"/>
    <property type="molecule type" value="Genomic_DNA"/>
</dbReference>
<dbReference type="Gene3D" id="1.25.10.10">
    <property type="entry name" value="Leucine-rich Repeat Variant"/>
    <property type="match status" value="1"/>
</dbReference>
<dbReference type="InterPro" id="IPR002553">
    <property type="entry name" value="Clathrin/coatomer_adapt-like_N"/>
</dbReference>
<dbReference type="Pfam" id="PF01602">
    <property type="entry name" value="Adaptin_N"/>
    <property type="match status" value="1"/>
</dbReference>
<dbReference type="AlphaFoldDB" id="A0A3A2ZLX9"/>
<sequence>MSLLYECINGIVQGDILDGEDSHGEKEEIAYLCVAKLRSMVVAEADPNLKYVGLLAFNRIAVSHPALVSMQQDAILNCLEDADISIRLLALELSAKMVDSNTLQPVVNRLIGQLCGTSFSIQKHSMDVEKLTAVNSTTLPEYSDPKEHNSKYHQQGCVSSLPVDYRIEVLHRILDLCSSNNYSELPDFEWYVEVLVQLVKLLPSDVRDYLQPTAHEEPMREFKTDIASRIGSEIRNVAVRVQNVRMKATRVAETLVLVDNREVWLPVNSSNGILGPLAWVVGEYAEYLLYPSRALECLIDISNVSLPARTLSLYIQAIPKVFIHAYSTQSWDLTKKTEATLLLTRVIEFLEALSAHPDLDVQERAIEFLEVLRLAAEAIQSSTYQEEIPFLLSAVIPSLFSGLQLNPVAANAQKKVPLPARLFLEKTLVGNLPSLFRCDDWADDLQCQDPSKHFYYVREVPISETGNTEFAQLNIQGASYQDPGGLFGDGGVIKRKAERAERNKDDPFYIGVEERPFGMVTPLHEAPNTIHGEEINIDAIPVVDLKLDDPGVNPMGPLADYVSNTKNTSRFKKHHVIADETIGYEGPSSTSVGVEDIDRLGKSKNPLLQVDSSGLGHFPLEEGNAPEPDAPQYLARAGGDEAEMARAMYKVEKARLEMQRASERTYLGGVPAEGMLVSKKKKGKKPVTQAITSDQGGGYS</sequence>
<keyword evidence="6" id="KW-0472">Membrane</keyword>
<evidence type="ECO:0000256" key="7">
    <source>
        <dbReference type="SAM" id="MobiDB-lite"/>
    </source>
</evidence>
<evidence type="ECO:0000256" key="5">
    <source>
        <dbReference type="ARBA" id="ARBA00022927"/>
    </source>
</evidence>
<feature type="region of interest" description="Disordered" evidence="7">
    <location>
        <begin position="677"/>
        <end position="700"/>
    </location>
</feature>
<keyword evidence="5" id="KW-0653">Protein transport</keyword>
<proteinExistence type="inferred from homology"/>
<organism evidence="9 10">
    <name type="scientific">Aspergillus sclerotialis</name>
    <dbReference type="NCBI Taxonomy" id="2070753"/>
    <lineage>
        <taxon>Eukaryota</taxon>
        <taxon>Fungi</taxon>
        <taxon>Dikarya</taxon>
        <taxon>Ascomycota</taxon>
        <taxon>Pezizomycotina</taxon>
        <taxon>Eurotiomycetes</taxon>
        <taxon>Eurotiomycetidae</taxon>
        <taxon>Eurotiales</taxon>
        <taxon>Aspergillaceae</taxon>
        <taxon>Aspergillus</taxon>
        <taxon>Aspergillus subgen. Polypaecilum</taxon>
    </lineage>
</organism>
<dbReference type="InterPro" id="IPR011989">
    <property type="entry name" value="ARM-like"/>
</dbReference>
<dbReference type="GO" id="GO:0006623">
    <property type="term" value="P:protein targeting to vacuole"/>
    <property type="evidence" value="ECO:0007669"/>
    <property type="project" value="TreeGrafter"/>
</dbReference>
<evidence type="ECO:0000256" key="2">
    <source>
        <dbReference type="ARBA" id="ARBA00006613"/>
    </source>
</evidence>
<dbReference type="InterPro" id="IPR017105">
    <property type="entry name" value="AP3_complex_dsu"/>
</dbReference>
<evidence type="ECO:0000259" key="8">
    <source>
        <dbReference type="Pfam" id="PF01602"/>
    </source>
</evidence>
<dbReference type="STRING" id="2070753.A0A3A2ZLX9"/>
<dbReference type="InterPro" id="IPR016024">
    <property type="entry name" value="ARM-type_fold"/>
</dbReference>